<feature type="compositionally biased region" description="Basic and acidic residues" evidence="12">
    <location>
        <begin position="251"/>
        <end position="263"/>
    </location>
</feature>
<dbReference type="Pfam" id="PF21362">
    <property type="entry name" value="Sina_RING"/>
    <property type="match status" value="1"/>
</dbReference>
<evidence type="ECO:0000256" key="4">
    <source>
        <dbReference type="ARBA" id="ARBA00012483"/>
    </source>
</evidence>
<feature type="region of interest" description="Disordered" evidence="12">
    <location>
        <begin position="232"/>
        <end position="267"/>
    </location>
</feature>
<name>A0A3B6GKW5_WHEAT</name>
<dbReference type="GO" id="GO:0061630">
    <property type="term" value="F:ubiquitin protein ligase activity"/>
    <property type="evidence" value="ECO:0007669"/>
    <property type="project" value="UniProtKB-EC"/>
</dbReference>
<dbReference type="OrthoDB" id="681927at2759"/>
<keyword evidence="13" id="KW-0812">Transmembrane</keyword>
<dbReference type="STRING" id="4565.A0A3B6GKW5"/>
<dbReference type="Gramene" id="TraesWEE_scaffold_085983_01G000100.1">
    <property type="protein sequence ID" value="TraesWEE_scaffold_085983_01G000100.1"/>
    <property type="gene ID" value="TraesWEE_scaffold_085983_01G000100"/>
</dbReference>
<dbReference type="GO" id="GO:0008270">
    <property type="term" value="F:zinc ion binding"/>
    <property type="evidence" value="ECO:0007669"/>
    <property type="project" value="UniProtKB-KW"/>
</dbReference>
<keyword evidence="13" id="KW-1133">Transmembrane helix</keyword>
<evidence type="ECO:0000256" key="1">
    <source>
        <dbReference type="ARBA" id="ARBA00000900"/>
    </source>
</evidence>
<dbReference type="PANTHER" id="PTHR46632">
    <property type="entry name" value="E3 UBIQUITIN-PROTEIN LIGASE SINA-LIKE 4"/>
    <property type="match status" value="1"/>
</dbReference>
<keyword evidence="5" id="KW-0808">Transferase</keyword>
<evidence type="ECO:0000256" key="6">
    <source>
        <dbReference type="ARBA" id="ARBA00022723"/>
    </source>
</evidence>
<evidence type="ECO:0000256" key="11">
    <source>
        <dbReference type="PROSITE-ProRule" id="PRU00455"/>
    </source>
</evidence>
<dbReference type="Gramene" id="TraesCS3D03G0031900.1">
    <property type="protein sequence ID" value="TraesCS3D03G0031900.1.CDS"/>
    <property type="gene ID" value="TraesCS3D03G0031900"/>
</dbReference>
<keyword evidence="8" id="KW-0833">Ubl conjugation pathway</keyword>
<keyword evidence="16" id="KW-1185">Reference proteome</keyword>
<comment type="function">
    <text evidence="10">E3 ubiquitin-protein ligase that mediates ubiquitination and subsequent proteasomal degradation of target proteins. E3 ubiquitin ligases accept ubiquitin from an E2 ubiquitin-conjugating enzyme in the form of a thioester and then directly transfers the ubiquitin to targeted substrates. It probably triggers the ubiquitin-mediated degradation of different substrates.</text>
</comment>
<proteinExistence type="inferred from homology"/>
<evidence type="ECO:0000256" key="2">
    <source>
        <dbReference type="ARBA" id="ARBA00004906"/>
    </source>
</evidence>
<keyword evidence="9" id="KW-0862">Zinc</keyword>
<protein>
    <recommendedName>
        <fullName evidence="4">RING-type E3 ubiquitin transferase</fullName>
        <ecNumber evidence="4">2.3.2.27</ecNumber>
    </recommendedName>
</protein>
<keyword evidence="7 11" id="KW-0863">Zinc-finger</keyword>
<sequence length="509" mass="55346">MGGVGSDLNDASREGNGATSVAAAKTDEAGLEFLPLLSDKQRGFVRKIGFESLLSMADFEIHKGLTLWLVDKFNCDTEALEFEGGISIPVRPLVKFVLGIPSGPIKVVEDLDVDDALYNQYSHNNRAKNAKMVATEMSFLGAARQVDNLKQMDWCNLVADCLIKGIREYKESDALFVHVKGCVHILSVIFIDLVKHASFEVPNGFPRLSVVTTKHNKWVASHPFGSLQITDGVQAPPEVDVGRNRGSPSTMEKDNRSAKKARVELPSSGQVKPAGEVTIKMDMSFLNCRVCSRPIKVPVFQCNAGHLACGRCLAELPGEQCQACEHGGGFSRCPTIDAVVSSLTVMCGHDGCGSDVPYNELDDHQSKCQHAPWFCMEPGCGFFGAPLALLSHMGTLHEMPVHKVHYGNVHQLRLSERQPRCLLHGQGDGSVFLLVMGALCMATVVSVVCIRAGASSWPQYAVELRANGPPPPSSIEGSILLDMKPVTSSTRPGEVAVVELVRNKTRRWW</sequence>
<keyword evidence="6" id="KW-0479">Metal-binding</keyword>
<dbReference type="EC" id="2.3.2.27" evidence="4"/>
<evidence type="ECO:0000256" key="9">
    <source>
        <dbReference type="ARBA" id="ARBA00022833"/>
    </source>
</evidence>
<evidence type="ECO:0000256" key="3">
    <source>
        <dbReference type="ARBA" id="ARBA00009119"/>
    </source>
</evidence>
<dbReference type="EnsemblPlants" id="TraesCS3D02G017900.1">
    <property type="protein sequence ID" value="TraesCS3D02G017900.1"/>
    <property type="gene ID" value="TraesCS3D02G017900"/>
</dbReference>
<dbReference type="SUPFAM" id="SSF49599">
    <property type="entry name" value="TRAF domain-like"/>
    <property type="match status" value="1"/>
</dbReference>
<reference evidence="15" key="2">
    <citation type="submission" date="2018-10" db="UniProtKB">
        <authorList>
            <consortium name="EnsemblPlants"/>
        </authorList>
    </citation>
    <scope>IDENTIFICATION</scope>
</reference>
<dbReference type="Gramene" id="TraesCAD_scaffold_061153_01G000500.1">
    <property type="protein sequence ID" value="TraesCAD_scaffold_061153_01G000500.1"/>
    <property type="gene ID" value="TraesCAD_scaffold_061153_01G000500"/>
</dbReference>
<dbReference type="Gramene" id="TraesROB_scaffold_028600_01G000500.1">
    <property type="protein sequence ID" value="TraesROB_scaffold_028600_01G000500.1"/>
    <property type="gene ID" value="TraesROB_scaffold_028600_01G000500"/>
</dbReference>
<evidence type="ECO:0000259" key="14">
    <source>
        <dbReference type="PROSITE" id="PS51081"/>
    </source>
</evidence>
<evidence type="ECO:0000313" key="16">
    <source>
        <dbReference type="Proteomes" id="UP000019116"/>
    </source>
</evidence>
<dbReference type="InterPro" id="IPR013010">
    <property type="entry name" value="Znf_SIAH"/>
</dbReference>
<evidence type="ECO:0000256" key="5">
    <source>
        <dbReference type="ARBA" id="ARBA00022679"/>
    </source>
</evidence>
<evidence type="ECO:0000256" key="10">
    <source>
        <dbReference type="ARBA" id="ARBA00024004"/>
    </source>
</evidence>
<evidence type="ECO:0000256" key="13">
    <source>
        <dbReference type="SAM" id="Phobius"/>
    </source>
</evidence>
<evidence type="ECO:0000256" key="12">
    <source>
        <dbReference type="SAM" id="MobiDB-lite"/>
    </source>
</evidence>
<keyword evidence="13" id="KW-0472">Membrane</keyword>
<dbReference type="Proteomes" id="UP000019116">
    <property type="component" value="Chromosome 3D"/>
</dbReference>
<reference evidence="15" key="1">
    <citation type="submission" date="2018-08" db="EMBL/GenBank/DDBJ databases">
        <authorList>
            <person name="Rossello M."/>
        </authorList>
    </citation>
    <scope>NUCLEOTIDE SEQUENCE [LARGE SCALE GENOMIC DNA]</scope>
    <source>
        <strain evidence="15">cv. Chinese Spring</strain>
    </source>
</reference>
<dbReference type="InterPro" id="IPR049548">
    <property type="entry name" value="Sina-like_RING"/>
</dbReference>
<organism evidence="15">
    <name type="scientific">Triticum aestivum</name>
    <name type="common">Wheat</name>
    <dbReference type="NCBI Taxonomy" id="4565"/>
    <lineage>
        <taxon>Eukaryota</taxon>
        <taxon>Viridiplantae</taxon>
        <taxon>Streptophyta</taxon>
        <taxon>Embryophyta</taxon>
        <taxon>Tracheophyta</taxon>
        <taxon>Spermatophyta</taxon>
        <taxon>Magnoliopsida</taxon>
        <taxon>Liliopsida</taxon>
        <taxon>Poales</taxon>
        <taxon>Poaceae</taxon>
        <taxon>BOP clade</taxon>
        <taxon>Pooideae</taxon>
        <taxon>Triticodae</taxon>
        <taxon>Triticeae</taxon>
        <taxon>Triticinae</taxon>
        <taxon>Triticum</taxon>
    </lineage>
</organism>
<feature type="region of interest" description="Disordered" evidence="12">
    <location>
        <begin position="1"/>
        <end position="21"/>
    </location>
</feature>
<feature type="domain" description="SIAH-type" evidence="14">
    <location>
        <begin position="340"/>
        <end position="398"/>
    </location>
</feature>
<dbReference type="PANTHER" id="PTHR46632:SF4">
    <property type="entry name" value="SIAH-TYPE DOMAIN-CONTAINING PROTEIN"/>
    <property type="match status" value="1"/>
</dbReference>
<dbReference type="AlphaFoldDB" id="A0A3B6GKW5"/>
<comment type="pathway">
    <text evidence="2">Protein modification; protein ubiquitination.</text>
</comment>
<dbReference type="SMR" id="A0A3B6GKW5"/>
<evidence type="ECO:0000313" key="15">
    <source>
        <dbReference type="EnsemblPlants" id="TraesCS3D02G017900.1"/>
    </source>
</evidence>
<feature type="transmembrane region" description="Helical" evidence="13">
    <location>
        <begin position="431"/>
        <end position="450"/>
    </location>
</feature>
<dbReference type="PROSITE" id="PS51081">
    <property type="entry name" value="ZF_SIAH"/>
    <property type="match status" value="1"/>
</dbReference>
<evidence type="ECO:0000256" key="7">
    <source>
        <dbReference type="ARBA" id="ARBA00022771"/>
    </source>
</evidence>
<dbReference type="Gramene" id="TraesCS3D02G017900.1">
    <property type="protein sequence ID" value="TraesCS3D02G017900.1"/>
    <property type="gene ID" value="TraesCS3D02G017900"/>
</dbReference>
<dbReference type="InterPro" id="IPR013083">
    <property type="entry name" value="Znf_RING/FYVE/PHD"/>
</dbReference>
<accession>A0A3B6GKW5</accession>
<dbReference type="OMA" id="VIHQYNW"/>
<dbReference type="Gene3D" id="3.30.40.10">
    <property type="entry name" value="Zinc/RING finger domain, C3HC4 (zinc finger)"/>
    <property type="match status" value="1"/>
</dbReference>
<dbReference type="InterPro" id="IPR044286">
    <property type="entry name" value="SINL_plant"/>
</dbReference>
<comment type="catalytic activity">
    <reaction evidence="1">
        <text>S-ubiquitinyl-[E2 ubiquitin-conjugating enzyme]-L-cysteine + [acceptor protein]-L-lysine = [E2 ubiquitin-conjugating enzyme]-L-cysteine + N(6)-ubiquitinyl-[acceptor protein]-L-lysine.</text>
        <dbReference type="EC" id="2.3.2.27"/>
    </reaction>
</comment>
<comment type="similarity">
    <text evidence="3">Belongs to the SINA (Seven in absentia) family.</text>
</comment>
<evidence type="ECO:0000256" key="8">
    <source>
        <dbReference type="ARBA" id="ARBA00022786"/>
    </source>
</evidence>